<dbReference type="AlphaFoldDB" id="A0AAE1BWW0"/>
<comment type="caution">
    <text evidence="2">The sequence shown here is derived from an EMBL/GenBank/DDBJ whole genome shotgun (WGS) entry which is preliminary data.</text>
</comment>
<evidence type="ECO:0000313" key="3">
    <source>
        <dbReference type="Proteomes" id="UP001286313"/>
    </source>
</evidence>
<evidence type="ECO:0000256" key="1">
    <source>
        <dbReference type="SAM" id="MobiDB-lite"/>
    </source>
</evidence>
<dbReference type="Proteomes" id="UP001286313">
    <property type="component" value="Unassembled WGS sequence"/>
</dbReference>
<reference evidence="2" key="1">
    <citation type="submission" date="2023-10" db="EMBL/GenBank/DDBJ databases">
        <title>Genome assemblies of two species of porcelain crab, Petrolisthes cinctipes and Petrolisthes manimaculis (Anomura: Porcellanidae).</title>
        <authorList>
            <person name="Angst P."/>
        </authorList>
    </citation>
    <scope>NUCLEOTIDE SEQUENCE</scope>
    <source>
        <strain evidence="2">PB745_01</strain>
        <tissue evidence="2">Gill</tissue>
    </source>
</reference>
<gene>
    <name evidence="2" type="ORF">Pcinc_036956</name>
</gene>
<accession>A0AAE1BWW0</accession>
<feature type="region of interest" description="Disordered" evidence="1">
    <location>
        <begin position="60"/>
        <end position="99"/>
    </location>
</feature>
<protein>
    <submittedName>
        <fullName evidence="2">Uncharacterized protein</fullName>
    </submittedName>
</protein>
<proteinExistence type="predicted"/>
<evidence type="ECO:0000313" key="2">
    <source>
        <dbReference type="EMBL" id="KAK3856734.1"/>
    </source>
</evidence>
<dbReference type="EMBL" id="JAWQEG010005804">
    <property type="protein sequence ID" value="KAK3856734.1"/>
    <property type="molecule type" value="Genomic_DNA"/>
</dbReference>
<name>A0AAE1BWW0_PETCI</name>
<organism evidence="2 3">
    <name type="scientific">Petrolisthes cinctipes</name>
    <name type="common">Flat porcelain crab</name>
    <dbReference type="NCBI Taxonomy" id="88211"/>
    <lineage>
        <taxon>Eukaryota</taxon>
        <taxon>Metazoa</taxon>
        <taxon>Ecdysozoa</taxon>
        <taxon>Arthropoda</taxon>
        <taxon>Crustacea</taxon>
        <taxon>Multicrustacea</taxon>
        <taxon>Malacostraca</taxon>
        <taxon>Eumalacostraca</taxon>
        <taxon>Eucarida</taxon>
        <taxon>Decapoda</taxon>
        <taxon>Pleocyemata</taxon>
        <taxon>Anomura</taxon>
        <taxon>Galatheoidea</taxon>
        <taxon>Porcellanidae</taxon>
        <taxon>Petrolisthes</taxon>
    </lineage>
</organism>
<sequence length="134" mass="14893">MQPLDAGVFGPLKKAWTRAAKELEWEHDQHLTTKNIQSGFAKCGLVPFDPERPDYTKLEAAAAQQGPSDSPSLSRAVRSHNFYPEKSAGRGPKKANTLLDKSFAISSQTVIQELEKERVAKEQALQRKEAVPTY</sequence>
<keyword evidence="3" id="KW-1185">Reference proteome</keyword>